<feature type="region of interest" description="Disordered" evidence="1">
    <location>
        <begin position="1"/>
        <end position="22"/>
    </location>
</feature>
<dbReference type="PANTHER" id="PTHR13832:SF827">
    <property type="entry name" value="PROTEIN PHOSPHATASE 1L"/>
    <property type="match status" value="1"/>
</dbReference>
<dbReference type="GO" id="GO:0004722">
    <property type="term" value="F:protein serine/threonine phosphatase activity"/>
    <property type="evidence" value="ECO:0007669"/>
    <property type="project" value="InterPro"/>
</dbReference>
<dbReference type="InterPro" id="IPR036457">
    <property type="entry name" value="PPM-type-like_dom_sf"/>
</dbReference>
<protein>
    <submittedName>
        <fullName evidence="4">Serine/threonine-protein phosphatase</fullName>
    </submittedName>
</protein>
<dbReference type="CDD" id="cd00143">
    <property type="entry name" value="PP2Cc"/>
    <property type="match status" value="1"/>
</dbReference>
<organism evidence="4 5">
    <name type="scientific">Exilibacterium tricleocarpae</name>
    <dbReference type="NCBI Taxonomy" id="2591008"/>
    <lineage>
        <taxon>Bacteria</taxon>
        <taxon>Pseudomonadati</taxon>
        <taxon>Pseudomonadota</taxon>
        <taxon>Gammaproteobacteria</taxon>
        <taxon>Cellvibrionales</taxon>
        <taxon>Cellvibrionaceae</taxon>
        <taxon>Exilibacterium</taxon>
    </lineage>
</organism>
<dbReference type="AlphaFoldDB" id="A0A545TUS9"/>
<gene>
    <name evidence="4" type="ORF">FKG94_09825</name>
</gene>
<comment type="caution">
    <text evidence="4">The sequence shown here is derived from an EMBL/GenBank/DDBJ whole genome shotgun (WGS) entry which is preliminary data.</text>
</comment>
<dbReference type="Gene3D" id="3.60.40.10">
    <property type="entry name" value="PPM-type phosphatase domain"/>
    <property type="match status" value="1"/>
</dbReference>
<dbReference type="PANTHER" id="PTHR13832">
    <property type="entry name" value="PROTEIN PHOSPHATASE 2C"/>
    <property type="match status" value="1"/>
</dbReference>
<evidence type="ECO:0000256" key="2">
    <source>
        <dbReference type="SAM" id="Phobius"/>
    </source>
</evidence>
<dbReference type="PROSITE" id="PS51746">
    <property type="entry name" value="PPM_2"/>
    <property type="match status" value="1"/>
</dbReference>
<dbReference type="Proteomes" id="UP000319732">
    <property type="component" value="Unassembled WGS sequence"/>
</dbReference>
<evidence type="ECO:0000256" key="1">
    <source>
        <dbReference type="SAM" id="MobiDB-lite"/>
    </source>
</evidence>
<evidence type="ECO:0000313" key="5">
    <source>
        <dbReference type="Proteomes" id="UP000319732"/>
    </source>
</evidence>
<feature type="domain" description="PPM-type phosphatase" evidence="3">
    <location>
        <begin position="12"/>
        <end position="245"/>
    </location>
</feature>
<dbReference type="InterPro" id="IPR001932">
    <property type="entry name" value="PPM-type_phosphatase-like_dom"/>
</dbReference>
<sequence length="290" mass="30997">MAFSAGTGAPLKHSSATDKGLCRGNNEDSFLSSPEHGLWLVADGMGGHEAGEVASAIVKDTVARSVGSGQALGEAIQQSHHEVLEAANNGRGAAGMGSTVVALHSDALNYEVAWVGDSRAYLWTLEADGGRLEQLTTDHSYVQMLLATGAIAEDEVDNHPDKNVITQCIGSIDLPQVNVDSVFGKWEERQWLLLCSDGLTDEVDDQTIARTLCDAKSSRDAVQRLVQVALSRGGRDNVTVQIVESPFSKPLPLAALWDWLPAITGKRLWDGALYGAACLSLLLMLYWLVA</sequence>
<proteinExistence type="predicted"/>
<name>A0A545TUS9_9GAMM</name>
<evidence type="ECO:0000313" key="4">
    <source>
        <dbReference type="EMBL" id="TQV80985.1"/>
    </source>
</evidence>
<reference evidence="4 5" key="1">
    <citation type="submission" date="2019-06" db="EMBL/GenBank/DDBJ databases">
        <title>Whole genome sequence for Cellvibrionaceae sp. R142.</title>
        <authorList>
            <person name="Wang G."/>
        </authorList>
    </citation>
    <scope>NUCLEOTIDE SEQUENCE [LARGE SCALE GENOMIC DNA]</scope>
    <source>
        <strain evidence="4 5">R142</strain>
    </source>
</reference>
<feature type="transmembrane region" description="Helical" evidence="2">
    <location>
        <begin position="271"/>
        <end position="289"/>
    </location>
</feature>
<keyword evidence="2" id="KW-1133">Transmembrane helix</keyword>
<accession>A0A545TUS9</accession>
<keyword evidence="5" id="KW-1185">Reference proteome</keyword>
<dbReference type="SMART" id="SM00332">
    <property type="entry name" value="PP2Cc"/>
    <property type="match status" value="1"/>
</dbReference>
<dbReference type="SUPFAM" id="SSF81606">
    <property type="entry name" value="PP2C-like"/>
    <property type="match status" value="1"/>
</dbReference>
<dbReference type="InterPro" id="IPR015655">
    <property type="entry name" value="PP2C"/>
</dbReference>
<dbReference type="RefSeq" id="WP_142904039.1">
    <property type="nucleotide sequence ID" value="NZ_ML660091.1"/>
</dbReference>
<evidence type="ECO:0000259" key="3">
    <source>
        <dbReference type="PROSITE" id="PS51746"/>
    </source>
</evidence>
<dbReference type="Pfam" id="PF00481">
    <property type="entry name" value="PP2C"/>
    <property type="match status" value="1"/>
</dbReference>
<dbReference type="EMBL" id="VHSG01000009">
    <property type="protein sequence ID" value="TQV80985.1"/>
    <property type="molecule type" value="Genomic_DNA"/>
</dbReference>
<dbReference type="SMART" id="SM00331">
    <property type="entry name" value="PP2C_SIG"/>
    <property type="match status" value="1"/>
</dbReference>
<dbReference type="OrthoDB" id="9801841at2"/>
<keyword evidence="2" id="KW-0472">Membrane</keyword>
<keyword evidence="2" id="KW-0812">Transmembrane</keyword>